<reference evidence="4 5" key="1">
    <citation type="submission" date="2019-06" db="EMBL/GenBank/DDBJ databases">
        <title>Sequencing the genomes of 1000 actinobacteria strains.</title>
        <authorList>
            <person name="Klenk H.-P."/>
        </authorList>
    </citation>
    <scope>NUCLEOTIDE SEQUENCE [LARGE SCALE GENOMIC DNA]</scope>
    <source>
        <strain evidence="4 5">DSM 45456</strain>
    </source>
</reference>
<organism evidence="4 5">
    <name type="scientific">Saccharothrix saharensis</name>
    <dbReference type="NCBI Taxonomy" id="571190"/>
    <lineage>
        <taxon>Bacteria</taxon>
        <taxon>Bacillati</taxon>
        <taxon>Actinomycetota</taxon>
        <taxon>Actinomycetes</taxon>
        <taxon>Pseudonocardiales</taxon>
        <taxon>Pseudonocardiaceae</taxon>
        <taxon>Saccharothrix</taxon>
    </lineage>
</organism>
<gene>
    <name evidence="4" type="ORF">FHX81_0311</name>
</gene>
<keyword evidence="3" id="KW-0560">Oxidoreductase</keyword>
<proteinExistence type="inferred from homology"/>
<protein>
    <submittedName>
        <fullName evidence="4">Short subunit dehydrogenase</fullName>
    </submittedName>
</protein>
<dbReference type="SUPFAM" id="SSF51735">
    <property type="entry name" value="NAD(P)-binding Rossmann-fold domains"/>
    <property type="match status" value="1"/>
</dbReference>
<dbReference type="Gene3D" id="3.40.50.720">
    <property type="entry name" value="NAD(P)-binding Rossmann-like Domain"/>
    <property type="match status" value="1"/>
</dbReference>
<dbReference type="AlphaFoldDB" id="A0A543J5K2"/>
<comment type="similarity">
    <text evidence="1">Belongs to the short-chain dehydrogenases/reductases (SDR) family.</text>
</comment>
<keyword evidence="2" id="KW-0521">NADP</keyword>
<dbReference type="Pfam" id="PF00106">
    <property type="entry name" value="adh_short"/>
    <property type="match status" value="1"/>
</dbReference>
<evidence type="ECO:0000256" key="3">
    <source>
        <dbReference type="ARBA" id="ARBA00023002"/>
    </source>
</evidence>
<dbReference type="RefSeq" id="WP_141974858.1">
    <property type="nucleotide sequence ID" value="NZ_VFPP01000001.1"/>
</dbReference>
<evidence type="ECO:0000313" key="4">
    <source>
        <dbReference type="EMBL" id="TQM78062.1"/>
    </source>
</evidence>
<sequence>MTRISVVTGANQGLGFALAEGLAHRAAPTDVVYLTGRDAGRVTDAAAAIGHDAIRTAVLDVSDAQAVTAFADDLRERHGGVDVVLSNAAARLTPGASWGEQVGPFVDTNNLGTSHILRAFTPLLRPGGALLVVASSFGTLRQLPRPLHEHFAPDASLDDVDATMLAWRDAVLDGTAAGRGWPDWINIPSKVGQVAAVRAVAARRREADAETGTLIAAVCPGLVDTDASRPWFSDMSGAASPAEAAKPLLDLALGARRPEHYGELVQFGRVLRWS</sequence>
<dbReference type="Proteomes" id="UP000316628">
    <property type="component" value="Unassembled WGS sequence"/>
</dbReference>
<evidence type="ECO:0000256" key="1">
    <source>
        <dbReference type="ARBA" id="ARBA00006484"/>
    </source>
</evidence>
<evidence type="ECO:0000313" key="5">
    <source>
        <dbReference type="Proteomes" id="UP000316628"/>
    </source>
</evidence>
<accession>A0A543J5K2</accession>
<dbReference type="InterPro" id="IPR036291">
    <property type="entry name" value="NAD(P)-bd_dom_sf"/>
</dbReference>
<dbReference type="EMBL" id="VFPP01000001">
    <property type="protein sequence ID" value="TQM78062.1"/>
    <property type="molecule type" value="Genomic_DNA"/>
</dbReference>
<comment type="caution">
    <text evidence="4">The sequence shown here is derived from an EMBL/GenBank/DDBJ whole genome shotgun (WGS) entry which is preliminary data.</text>
</comment>
<dbReference type="PRINTS" id="PR00081">
    <property type="entry name" value="GDHRDH"/>
</dbReference>
<dbReference type="InterPro" id="IPR002347">
    <property type="entry name" value="SDR_fam"/>
</dbReference>
<dbReference type="PANTHER" id="PTHR43963:SF6">
    <property type="entry name" value="CHAIN DEHYDROGENASE FAMILY PROTEIN, PUTATIVE (AFU_ORTHOLOGUE AFUA_3G15350)-RELATED"/>
    <property type="match status" value="1"/>
</dbReference>
<keyword evidence="5" id="KW-1185">Reference proteome</keyword>
<dbReference type="OrthoDB" id="4350243at2"/>
<name>A0A543J5K2_9PSEU</name>
<dbReference type="PANTHER" id="PTHR43963">
    <property type="entry name" value="CARBONYL REDUCTASE 1-RELATED"/>
    <property type="match status" value="1"/>
</dbReference>
<evidence type="ECO:0000256" key="2">
    <source>
        <dbReference type="ARBA" id="ARBA00022857"/>
    </source>
</evidence>
<dbReference type="GO" id="GO:0016491">
    <property type="term" value="F:oxidoreductase activity"/>
    <property type="evidence" value="ECO:0007669"/>
    <property type="project" value="UniProtKB-KW"/>
</dbReference>